<feature type="region of interest" description="Disordered" evidence="1">
    <location>
        <begin position="1"/>
        <end position="39"/>
    </location>
</feature>
<dbReference type="AlphaFoldDB" id="A0A0N9HWZ0"/>
<dbReference type="KEGG" id="kphy:AOZ06_14375"/>
<accession>A0A0N9HWZ0</accession>
<sequence>MVRVGLDGQVDRDASHDAIPAQERGKGKQTSRLSSIRVRESADEFSPCFLDGPPDTRHLRVQAPVTNTDVLQRDCQVDQPILLQRPLPIPYPLDQVIEQLLSNGLILFLGKSGLDLLSPRGR</sequence>
<evidence type="ECO:0000313" key="2">
    <source>
        <dbReference type="EMBL" id="ALG07946.1"/>
    </source>
</evidence>
<gene>
    <name evidence="2" type="ORF">AOZ06_14375</name>
</gene>
<keyword evidence="3" id="KW-1185">Reference proteome</keyword>
<dbReference type="Proteomes" id="UP000063699">
    <property type="component" value="Chromosome"/>
</dbReference>
<name>A0A0N9HWZ0_9PSEU</name>
<reference evidence="2 3" key="1">
    <citation type="submission" date="2015-07" db="EMBL/GenBank/DDBJ databases">
        <title>Genome sequencing of Kibdelosporangium phytohabitans.</title>
        <authorList>
            <person name="Qin S."/>
            <person name="Xing K."/>
        </authorList>
    </citation>
    <scope>NUCLEOTIDE SEQUENCE [LARGE SCALE GENOMIC DNA]</scope>
    <source>
        <strain evidence="2 3">KLBMP1111</strain>
    </source>
</reference>
<protein>
    <submittedName>
        <fullName evidence="2">Uncharacterized protein</fullName>
    </submittedName>
</protein>
<evidence type="ECO:0000313" key="3">
    <source>
        <dbReference type="Proteomes" id="UP000063699"/>
    </source>
</evidence>
<proteinExistence type="predicted"/>
<organism evidence="2 3">
    <name type="scientific">Kibdelosporangium phytohabitans</name>
    <dbReference type="NCBI Taxonomy" id="860235"/>
    <lineage>
        <taxon>Bacteria</taxon>
        <taxon>Bacillati</taxon>
        <taxon>Actinomycetota</taxon>
        <taxon>Actinomycetes</taxon>
        <taxon>Pseudonocardiales</taxon>
        <taxon>Pseudonocardiaceae</taxon>
        <taxon>Kibdelosporangium</taxon>
    </lineage>
</organism>
<evidence type="ECO:0000256" key="1">
    <source>
        <dbReference type="SAM" id="MobiDB-lite"/>
    </source>
</evidence>
<dbReference type="EMBL" id="CP012752">
    <property type="protein sequence ID" value="ALG07946.1"/>
    <property type="molecule type" value="Genomic_DNA"/>
</dbReference>